<dbReference type="CDD" id="cd05237">
    <property type="entry name" value="UDP_invert_4-6DH_SDR_e"/>
    <property type="match status" value="1"/>
</dbReference>
<feature type="domain" description="Ketoreductase" evidence="9">
    <location>
        <begin position="67"/>
        <end position="229"/>
    </location>
</feature>
<organism evidence="10 11">
    <name type="scientific">Dietzia maris</name>
    <dbReference type="NCBI Taxonomy" id="37915"/>
    <lineage>
        <taxon>Bacteria</taxon>
        <taxon>Bacillati</taxon>
        <taxon>Actinomycetota</taxon>
        <taxon>Actinomycetes</taxon>
        <taxon>Mycobacteriales</taxon>
        <taxon>Dietziaceae</taxon>
        <taxon>Dietzia</taxon>
    </lineage>
</organism>
<evidence type="ECO:0000256" key="6">
    <source>
        <dbReference type="ARBA" id="ARBA00023235"/>
    </source>
</evidence>
<keyword evidence="11" id="KW-1185">Reference proteome</keyword>
<protein>
    <recommendedName>
        <fullName evidence="4">UDP-glucose 4-epimerase</fullName>
        <ecNumber evidence="3">5.1.3.2</ecNumber>
    </recommendedName>
    <alternativeName>
        <fullName evidence="8">Galactowaldenase</fullName>
    </alternativeName>
    <alternativeName>
        <fullName evidence="7">UDP-galactose 4-epimerase</fullName>
    </alternativeName>
</protein>
<dbReference type="Proteomes" id="UP001172702">
    <property type="component" value="Unassembled WGS sequence"/>
</dbReference>
<evidence type="ECO:0000256" key="4">
    <source>
        <dbReference type="ARBA" id="ARBA00018569"/>
    </source>
</evidence>
<dbReference type="InterPro" id="IPR013692">
    <property type="entry name" value="CapD_C"/>
</dbReference>
<dbReference type="Gene3D" id="3.40.50.720">
    <property type="entry name" value="NAD(P)-binding Rossmann-like Domain"/>
    <property type="match status" value="1"/>
</dbReference>
<dbReference type="InterPro" id="IPR003869">
    <property type="entry name" value="Polysac_CapD-like"/>
</dbReference>
<evidence type="ECO:0000313" key="10">
    <source>
        <dbReference type="EMBL" id="MDN4507494.1"/>
    </source>
</evidence>
<dbReference type="PANTHER" id="PTHR43318:SF2">
    <property type="entry name" value="UDP-N-ACETYLGLUCOSAMINE 4,6-DEHYDRATASE (INVERTING)"/>
    <property type="match status" value="1"/>
</dbReference>
<evidence type="ECO:0000256" key="8">
    <source>
        <dbReference type="ARBA" id="ARBA00033067"/>
    </source>
</evidence>
<reference evidence="10 11" key="1">
    <citation type="submission" date="2023-07" db="EMBL/GenBank/DDBJ databases">
        <title>Strategy for survival of the halotoleranting strain Dietzia MX2 from the Yakshinskoe mineral salts deposit.</title>
        <authorList>
            <person name="Kharitonova M.A."/>
            <person name="Kupriyanova-Ashina F.G."/>
            <person name="Shakirov T.R."/>
            <person name="Vafina M.S."/>
            <person name="Ilinskaya O.N."/>
        </authorList>
    </citation>
    <scope>NUCLEOTIDE SEQUENCE [LARGE SCALE GENOMIC DNA]</scope>
    <source>
        <strain evidence="10 11">MX2</strain>
    </source>
</reference>
<name>A0ABT8H6D4_9ACTN</name>
<dbReference type="InterPro" id="IPR051203">
    <property type="entry name" value="Polysaccharide_Synthase-Rel"/>
</dbReference>
<keyword evidence="5" id="KW-0448">Lipopolysaccharide biosynthesis</keyword>
<dbReference type="EMBL" id="JAUHTB010000025">
    <property type="protein sequence ID" value="MDN4507494.1"/>
    <property type="molecule type" value="Genomic_DNA"/>
</dbReference>
<dbReference type="Pfam" id="PF02719">
    <property type="entry name" value="Polysacc_synt_2"/>
    <property type="match status" value="1"/>
</dbReference>
<accession>A0ABT8H6D4</accession>
<gene>
    <name evidence="10" type="ORF">QYF62_15735</name>
</gene>
<comment type="catalytic activity">
    <reaction evidence="1">
        <text>UDP-alpha-D-glucose = UDP-alpha-D-galactose</text>
        <dbReference type="Rhea" id="RHEA:22168"/>
        <dbReference type="ChEBI" id="CHEBI:58885"/>
        <dbReference type="ChEBI" id="CHEBI:66914"/>
        <dbReference type="EC" id="5.1.3.2"/>
    </reaction>
</comment>
<dbReference type="SMART" id="SM00822">
    <property type="entry name" value="PKS_KR"/>
    <property type="match status" value="1"/>
</dbReference>
<comment type="similarity">
    <text evidence="2">Belongs to the polysaccharide synthase family.</text>
</comment>
<dbReference type="InterPro" id="IPR036291">
    <property type="entry name" value="NAD(P)-bd_dom_sf"/>
</dbReference>
<dbReference type="RefSeq" id="WP_301163085.1">
    <property type="nucleotide sequence ID" value="NZ_JAUHTB010000025.1"/>
</dbReference>
<evidence type="ECO:0000256" key="2">
    <source>
        <dbReference type="ARBA" id="ARBA00007430"/>
    </source>
</evidence>
<evidence type="ECO:0000256" key="7">
    <source>
        <dbReference type="ARBA" id="ARBA00031367"/>
    </source>
</evidence>
<proteinExistence type="inferred from homology"/>
<evidence type="ECO:0000259" key="9">
    <source>
        <dbReference type="SMART" id="SM00822"/>
    </source>
</evidence>
<evidence type="ECO:0000256" key="5">
    <source>
        <dbReference type="ARBA" id="ARBA00022985"/>
    </source>
</evidence>
<evidence type="ECO:0000313" key="11">
    <source>
        <dbReference type="Proteomes" id="UP001172702"/>
    </source>
</evidence>
<evidence type="ECO:0000256" key="1">
    <source>
        <dbReference type="ARBA" id="ARBA00000083"/>
    </source>
</evidence>
<keyword evidence="6" id="KW-0413">Isomerase</keyword>
<evidence type="ECO:0000256" key="3">
    <source>
        <dbReference type="ARBA" id="ARBA00013189"/>
    </source>
</evidence>
<dbReference type="Pfam" id="PF08485">
    <property type="entry name" value="Polysacc_syn_2C"/>
    <property type="match status" value="1"/>
</dbReference>
<dbReference type="InterPro" id="IPR057326">
    <property type="entry name" value="KR_dom"/>
</dbReference>
<sequence length="402" mass="44115">MRFSQACRIALRGWLNRNAWPYPLRLRRGELTRARLTPPTTVEGACLGPYPYAILGVHSVSPRLSGATVAITGGTGSFGSTMARHLLDQGVAGVHIFSRDEAKQDEMRSRMGEPRLKFFLGDVRDRESVENAFVGADFVFHAAALKQVPSCEFFPDQAVKTNVDGSRNVIDAAHKSGVSSVVCLSTDKAVYPVNAMGMSKALMEKTAQAFARNNPNSRTTVSVTRYGNVMYSRGSVIPLFVRQIREGEPLTVTEGSMTRFLMSLQESVDLVVHSFFHAEPGDLFVKKAPACSVDTLARATAKVMGVDNPEVARIGMRHGEKMYETLLSREEMAKATDQGEYFKVPLDARSLQYSVYVDEGDSGLKEAPDFDSNNTDQMTVEQTVALISSLPEMQAVIARAEQ</sequence>
<dbReference type="PANTHER" id="PTHR43318">
    <property type="entry name" value="UDP-N-ACETYLGLUCOSAMINE 4,6-DEHYDRATASE"/>
    <property type="match status" value="1"/>
</dbReference>
<dbReference type="SUPFAM" id="SSF51735">
    <property type="entry name" value="NAD(P)-binding Rossmann-fold domains"/>
    <property type="match status" value="1"/>
</dbReference>
<dbReference type="EC" id="5.1.3.2" evidence="3"/>
<comment type="caution">
    <text evidence="10">The sequence shown here is derived from an EMBL/GenBank/DDBJ whole genome shotgun (WGS) entry which is preliminary data.</text>
</comment>